<reference evidence="3 4" key="1">
    <citation type="submission" date="2018-12" db="EMBL/GenBank/DDBJ databases">
        <title>Genome sequence and assembly of Colletotrichum trifolii.</title>
        <authorList>
            <person name="Gan P."/>
            <person name="Shirasu K."/>
        </authorList>
    </citation>
    <scope>NUCLEOTIDE SEQUENCE [LARGE SCALE GENOMIC DNA]</scope>
    <source>
        <strain evidence="3 4">543-2</strain>
    </source>
</reference>
<evidence type="ECO:0000256" key="1">
    <source>
        <dbReference type="PROSITE-ProRule" id="PRU00221"/>
    </source>
</evidence>
<organism evidence="3 4">
    <name type="scientific">Colletotrichum trifolii</name>
    <dbReference type="NCBI Taxonomy" id="5466"/>
    <lineage>
        <taxon>Eukaryota</taxon>
        <taxon>Fungi</taxon>
        <taxon>Dikarya</taxon>
        <taxon>Ascomycota</taxon>
        <taxon>Pezizomycotina</taxon>
        <taxon>Sordariomycetes</taxon>
        <taxon>Hypocreomycetidae</taxon>
        <taxon>Glomerellales</taxon>
        <taxon>Glomerellaceae</taxon>
        <taxon>Colletotrichum</taxon>
        <taxon>Colletotrichum orbiculare species complex</taxon>
    </lineage>
</organism>
<evidence type="ECO:0000313" key="4">
    <source>
        <dbReference type="Proteomes" id="UP000295703"/>
    </source>
</evidence>
<dbReference type="PROSITE" id="PS50294">
    <property type="entry name" value="WD_REPEATS_REGION"/>
    <property type="match status" value="1"/>
</dbReference>
<protein>
    <submittedName>
        <fullName evidence="3">Putative WD repeat-containing protein</fullName>
    </submittedName>
</protein>
<dbReference type="PANTHER" id="PTHR43991:SF12">
    <property type="entry name" value="WD REPEAT PROTEIN (AFU_ORTHOLOGUE AFUA_8G05640)"/>
    <property type="match status" value="1"/>
</dbReference>
<proteinExistence type="predicted"/>
<dbReference type="PROSITE" id="PS50082">
    <property type="entry name" value="WD_REPEATS_2"/>
    <property type="match status" value="1"/>
</dbReference>
<dbReference type="Proteomes" id="UP000295703">
    <property type="component" value="Unassembled WGS sequence"/>
</dbReference>
<evidence type="ECO:0000256" key="2">
    <source>
        <dbReference type="SAM" id="MobiDB-lite"/>
    </source>
</evidence>
<evidence type="ECO:0000313" key="3">
    <source>
        <dbReference type="EMBL" id="TDZ74441.1"/>
    </source>
</evidence>
<dbReference type="PANTHER" id="PTHR43991">
    <property type="entry name" value="WD REPEAT PROTEIN (AFU_ORTHOLOGUE AFUA_8G05640)-RELATED"/>
    <property type="match status" value="1"/>
</dbReference>
<keyword evidence="4" id="KW-1185">Reference proteome</keyword>
<name>A0A4R8RRJ9_COLTR</name>
<keyword evidence="1" id="KW-0853">WD repeat</keyword>
<dbReference type="SUPFAM" id="SSF50978">
    <property type="entry name" value="WD40 repeat-like"/>
    <property type="match status" value="1"/>
</dbReference>
<feature type="compositionally biased region" description="Acidic residues" evidence="2">
    <location>
        <begin position="103"/>
        <end position="131"/>
    </location>
</feature>
<dbReference type="SMART" id="SM00320">
    <property type="entry name" value="WD40"/>
    <property type="match status" value="2"/>
</dbReference>
<comment type="caution">
    <text evidence="3">The sequence shown here is derived from an EMBL/GenBank/DDBJ whole genome shotgun (WGS) entry which is preliminary data.</text>
</comment>
<sequence length="757" mass="84167">MRPRTSETASLPSHAQATHANSNQHHAFAPAPPVEPPHDLHSHNYHQRQPDMQQSPPQPFPLPNQSQTPYPNSDPLYYHPNFPVIPASYYHQDPNVYPHDQYDEYDDYDDDDENDENDADHEDDEDMDMSDSDGGAPLGHVMTVTSILSPMPENEAALTAPEPYPGAPHHDSVNHVVHDAHLAPMEPPTQMLPYWNVAPFDPAGPHHPTPLNTITFHPMLNVGVMEDDDDDDDDVLYPPVSDQLQQLQAAPAVLHDDDDEAAWQAAGPPAISNPNPSTLGPENLGLTEFLKDWAWRNRYQARGPSPGIQSVNRQAARKVTRVQYADLEGDRCDAQGIDWEDLGVTRQKARERRSLDYKNYTNRTDSDVWAPNLPDRIIRNTENFFKFRRMDIRQNVHLAHFQLRNILAGAGRSRAFYPGQRVVHQINPVSGQSEVAMDLSSMVGVQISTLDANCGVLIAGTFNGEYCMRNIHSQDKKYTEGQITSHISGITNHLQICESRTSSSPLAAFASNDQGFRVMDVATEKFILDTQYGCPINCSALSADRRLRAMVGDNYNVIITSADTGEVLHELEGHRDFGFACDWSDNGWTVATGFQDMSVKIWDARKWTNADGSSAPVTTIRSELAGVRSLRFSPVGSGPPVLVAAEEADFVNIVDAQTFTRKQTFDVFGEIGGVEFANDGEDLNILCMDRTRGGLVQLERCDLGFSGAFEPCDPATSSNAWWKSGREGMLTFGDADRPRLSAPRQRTVALFDDLQPF</sequence>
<dbReference type="STRING" id="5466.A0A4R8RRJ9"/>
<dbReference type="InterPro" id="IPR001680">
    <property type="entry name" value="WD40_rpt"/>
</dbReference>
<feature type="region of interest" description="Disordered" evidence="2">
    <location>
        <begin position="1"/>
        <end position="140"/>
    </location>
</feature>
<feature type="compositionally biased region" description="Polar residues" evidence="2">
    <location>
        <begin position="1"/>
        <end position="25"/>
    </location>
</feature>
<feature type="repeat" description="WD" evidence="1">
    <location>
        <begin position="571"/>
        <end position="603"/>
    </location>
</feature>
<accession>A0A4R8RRJ9</accession>
<dbReference type="InterPro" id="IPR036322">
    <property type="entry name" value="WD40_repeat_dom_sf"/>
</dbReference>
<dbReference type="Gene3D" id="2.130.10.10">
    <property type="entry name" value="YVTN repeat-like/Quinoprotein amine dehydrogenase"/>
    <property type="match status" value="1"/>
</dbReference>
<dbReference type="EMBL" id="RYZW01000004">
    <property type="protein sequence ID" value="TDZ74441.1"/>
    <property type="molecule type" value="Genomic_DNA"/>
</dbReference>
<dbReference type="AlphaFoldDB" id="A0A4R8RRJ9"/>
<dbReference type="InterPro" id="IPR015943">
    <property type="entry name" value="WD40/YVTN_repeat-like_dom_sf"/>
</dbReference>
<gene>
    <name evidence="3" type="ORF">CTRI78_v000850</name>
</gene>